<dbReference type="GO" id="GO:0005794">
    <property type="term" value="C:Golgi apparatus"/>
    <property type="evidence" value="ECO:0007669"/>
    <property type="project" value="TreeGrafter"/>
</dbReference>
<dbReference type="GO" id="GO:0016236">
    <property type="term" value="P:macroautophagy"/>
    <property type="evidence" value="ECO:0007669"/>
    <property type="project" value="TreeGrafter"/>
</dbReference>
<evidence type="ECO:0000256" key="1">
    <source>
        <dbReference type="ARBA" id="ARBA00004211"/>
    </source>
</evidence>
<dbReference type="GO" id="GO:0005789">
    <property type="term" value="C:endoplasmic reticulum membrane"/>
    <property type="evidence" value="ECO:0007669"/>
    <property type="project" value="TreeGrafter"/>
</dbReference>
<dbReference type="GO" id="GO:0005829">
    <property type="term" value="C:cytosol"/>
    <property type="evidence" value="ECO:0007669"/>
    <property type="project" value="GOC"/>
</dbReference>
<dbReference type="Proteomes" id="UP000466442">
    <property type="component" value="Unassembled WGS sequence"/>
</dbReference>
<dbReference type="Pfam" id="PF12352">
    <property type="entry name" value="V-SNARE_C"/>
    <property type="match status" value="1"/>
</dbReference>
<organism evidence="10 11">
    <name type="scientific">Apolygus lucorum</name>
    <name type="common">Small green plant bug</name>
    <name type="synonym">Lygocoris lucorum</name>
    <dbReference type="NCBI Taxonomy" id="248454"/>
    <lineage>
        <taxon>Eukaryota</taxon>
        <taxon>Metazoa</taxon>
        <taxon>Ecdysozoa</taxon>
        <taxon>Arthropoda</taxon>
        <taxon>Hexapoda</taxon>
        <taxon>Insecta</taxon>
        <taxon>Pterygota</taxon>
        <taxon>Neoptera</taxon>
        <taxon>Paraneoptera</taxon>
        <taxon>Hemiptera</taxon>
        <taxon>Heteroptera</taxon>
        <taxon>Panheteroptera</taxon>
        <taxon>Cimicomorpha</taxon>
        <taxon>Miridae</taxon>
        <taxon>Mirini</taxon>
        <taxon>Apolygus</taxon>
    </lineage>
</organism>
<name>A0A8S9WTW2_APOLU</name>
<dbReference type="PANTHER" id="PTHR21230:SF89">
    <property type="entry name" value="VESICLE TRANSPORT THROUGH INTERACTION WITH T-SNARES HOMOLOG 1B"/>
    <property type="match status" value="1"/>
</dbReference>
<evidence type="ECO:0008006" key="12">
    <source>
        <dbReference type="Google" id="ProtNLM"/>
    </source>
</evidence>
<dbReference type="OrthoDB" id="430637at2759"/>
<evidence type="ECO:0000256" key="8">
    <source>
        <dbReference type="ARBA" id="ARBA00023136"/>
    </source>
</evidence>
<sequence>MHIKLPYRGSVAVINADPGKKVAFVSRIMWNESRQREVLLEGHSALERTSRSLQNSERVAIQTEEISTGIMRELGVQGETLRGAQSRLTEIDSSLSKSRQVLSYMHRNVFMNKMLLIFVIICEIGIIACIVYLKYLKK</sequence>
<dbReference type="GO" id="GO:1903076">
    <property type="term" value="P:regulation of protein localization to plasma membrane"/>
    <property type="evidence" value="ECO:0007669"/>
    <property type="project" value="TreeGrafter"/>
</dbReference>
<accession>A0A8S9WTW2</accession>
<keyword evidence="8 9" id="KW-0472">Membrane</keyword>
<keyword evidence="11" id="KW-1185">Reference proteome</keyword>
<evidence type="ECO:0000313" key="11">
    <source>
        <dbReference type="Proteomes" id="UP000466442"/>
    </source>
</evidence>
<dbReference type="EMBL" id="WIXP02000014">
    <property type="protein sequence ID" value="KAF6200123.1"/>
    <property type="molecule type" value="Genomic_DNA"/>
</dbReference>
<dbReference type="GO" id="GO:0031902">
    <property type="term" value="C:late endosome membrane"/>
    <property type="evidence" value="ECO:0007669"/>
    <property type="project" value="TreeGrafter"/>
</dbReference>
<dbReference type="GO" id="GO:0000149">
    <property type="term" value="F:SNARE binding"/>
    <property type="evidence" value="ECO:0007669"/>
    <property type="project" value="TreeGrafter"/>
</dbReference>
<keyword evidence="4 9" id="KW-0812">Transmembrane</keyword>
<keyword evidence="6 9" id="KW-1133">Transmembrane helix</keyword>
<dbReference type="GO" id="GO:0006891">
    <property type="term" value="P:intra-Golgi vesicle-mediated transport"/>
    <property type="evidence" value="ECO:0007669"/>
    <property type="project" value="TreeGrafter"/>
</dbReference>
<dbReference type="SUPFAM" id="SSF58038">
    <property type="entry name" value="SNARE fusion complex"/>
    <property type="match status" value="1"/>
</dbReference>
<dbReference type="GO" id="GO:0042147">
    <property type="term" value="P:retrograde transport, endosome to Golgi"/>
    <property type="evidence" value="ECO:0007669"/>
    <property type="project" value="TreeGrafter"/>
</dbReference>
<evidence type="ECO:0000256" key="6">
    <source>
        <dbReference type="ARBA" id="ARBA00022989"/>
    </source>
</evidence>
<evidence type="ECO:0000256" key="5">
    <source>
        <dbReference type="ARBA" id="ARBA00022927"/>
    </source>
</evidence>
<comment type="caution">
    <text evidence="10">The sequence shown here is derived from an EMBL/GenBank/DDBJ whole genome shotgun (WGS) entry which is preliminary data.</text>
</comment>
<evidence type="ECO:0000256" key="7">
    <source>
        <dbReference type="ARBA" id="ARBA00023054"/>
    </source>
</evidence>
<evidence type="ECO:0000256" key="4">
    <source>
        <dbReference type="ARBA" id="ARBA00022692"/>
    </source>
</evidence>
<dbReference type="GO" id="GO:0031201">
    <property type="term" value="C:SNARE complex"/>
    <property type="evidence" value="ECO:0007669"/>
    <property type="project" value="TreeGrafter"/>
</dbReference>
<dbReference type="CDD" id="cd15890">
    <property type="entry name" value="SNARE_Vti1b"/>
    <property type="match status" value="1"/>
</dbReference>
<comment type="similarity">
    <text evidence="2">Belongs to the VTI1 family.</text>
</comment>
<feature type="transmembrane region" description="Helical" evidence="9">
    <location>
        <begin position="115"/>
        <end position="135"/>
    </location>
</feature>
<evidence type="ECO:0000256" key="9">
    <source>
        <dbReference type="SAM" id="Phobius"/>
    </source>
</evidence>
<dbReference type="PANTHER" id="PTHR21230">
    <property type="entry name" value="VESICLE TRANSPORT V-SNARE PROTEIN VTI1-RELATED"/>
    <property type="match status" value="1"/>
</dbReference>
<reference evidence="10" key="1">
    <citation type="journal article" date="2021" name="Mol. Ecol. Resour.">
        <title>Apolygus lucorum genome provides insights into omnivorousness and mesophyll feeding.</title>
        <authorList>
            <person name="Liu Y."/>
            <person name="Liu H."/>
            <person name="Wang H."/>
            <person name="Huang T."/>
            <person name="Liu B."/>
            <person name="Yang B."/>
            <person name="Yin L."/>
            <person name="Li B."/>
            <person name="Zhang Y."/>
            <person name="Zhang S."/>
            <person name="Jiang F."/>
            <person name="Zhang X."/>
            <person name="Ren Y."/>
            <person name="Wang B."/>
            <person name="Wang S."/>
            <person name="Lu Y."/>
            <person name="Wu K."/>
            <person name="Fan W."/>
            <person name="Wang G."/>
        </authorList>
    </citation>
    <scope>NUCLEOTIDE SEQUENCE</scope>
    <source>
        <strain evidence="10">12Hb</strain>
    </source>
</reference>
<protein>
    <recommendedName>
        <fullName evidence="12">t-SNARE coiled-coil homology domain-containing protein</fullName>
    </recommendedName>
</protein>
<proteinExistence type="inferred from homology"/>
<keyword evidence="3" id="KW-0813">Transport</keyword>
<dbReference type="GO" id="GO:0015031">
    <property type="term" value="P:protein transport"/>
    <property type="evidence" value="ECO:0007669"/>
    <property type="project" value="UniProtKB-KW"/>
</dbReference>
<evidence type="ECO:0000256" key="2">
    <source>
        <dbReference type="ARBA" id="ARBA00006108"/>
    </source>
</evidence>
<gene>
    <name evidence="10" type="ORF">GE061_006424</name>
</gene>
<evidence type="ECO:0000256" key="3">
    <source>
        <dbReference type="ARBA" id="ARBA00022448"/>
    </source>
</evidence>
<evidence type="ECO:0000313" key="10">
    <source>
        <dbReference type="EMBL" id="KAF6200123.1"/>
    </source>
</evidence>
<dbReference type="GO" id="GO:0006896">
    <property type="term" value="P:Golgi to vacuole transport"/>
    <property type="evidence" value="ECO:0007669"/>
    <property type="project" value="TreeGrafter"/>
</dbReference>
<dbReference type="GO" id="GO:0012507">
    <property type="term" value="C:ER to Golgi transport vesicle membrane"/>
    <property type="evidence" value="ECO:0007669"/>
    <property type="project" value="TreeGrafter"/>
</dbReference>
<keyword evidence="5" id="KW-0653">Protein transport</keyword>
<dbReference type="AlphaFoldDB" id="A0A8S9WTW2"/>
<dbReference type="GO" id="GO:0005484">
    <property type="term" value="F:SNAP receptor activity"/>
    <property type="evidence" value="ECO:0007669"/>
    <property type="project" value="TreeGrafter"/>
</dbReference>
<keyword evidence="7" id="KW-0175">Coiled coil</keyword>
<dbReference type="Gene3D" id="1.20.5.110">
    <property type="match status" value="1"/>
</dbReference>
<comment type="subcellular location">
    <subcellularLocation>
        <location evidence="1">Membrane</location>
        <topology evidence="1">Single-pass type IV membrane protein</topology>
    </subcellularLocation>
</comment>
<dbReference type="FunFam" id="1.20.5.110:FF:000002">
    <property type="entry name" value="Vesicle transport through interaction with t-SNAREsB"/>
    <property type="match status" value="1"/>
</dbReference>
<dbReference type="GO" id="GO:0048280">
    <property type="term" value="P:vesicle fusion with Golgi apparatus"/>
    <property type="evidence" value="ECO:0007669"/>
    <property type="project" value="TreeGrafter"/>
</dbReference>